<dbReference type="EMBL" id="JACHKF010000001">
    <property type="protein sequence ID" value="MBB6564932.1"/>
    <property type="molecule type" value="Genomic_DNA"/>
</dbReference>
<comment type="caution">
    <text evidence="2">The sequence shown here is derived from an EMBL/GenBank/DDBJ whole genome shotgun (WGS) entry which is preliminary data.</text>
</comment>
<reference evidence="2 3" key="1">
    <citation type="submission" date="2020-05" db="EMBL/GenBank/DDBJ databases">
        <title>Genome sequence of Kribbella sandramycini ATCC 39419.</title>
        <authorList>
            <person name="Maclea K.S."/>
            <person name="Fair J.L."/>
        </authorList>
    </citation>
    <scope>NUCLEOTIDE SEQUENCE [LARGE SCALE GENOMIC DNA]</scope>
    <source>
        <strain evidence="2 3">ATCC 39419</strain>
    </source>
</reference>
<name>A0A7Y4L1I6_9ACTN</name>
<dbReference type="Proteomes" id="UP000553957">
    <property type="component" value="Unassembled WGS sequence"/>
</dbReference>
<sequence>MPKDVGVAWAPGRTAVRVTWQDDNAPNRLTIEGVLSEGPSYVHYLPAAQGNSWDIPTSAFPPDGNYRVAVGIGTTETGVTSKLARSPVFDTDGPVRPSSANVAAQGRGVLIRWAVPPAPQDFTPNDPLDLDGPKSQKYVPMVGRPGELLQQIAPATTSTRHVINSIKPPFLFQLRTENEWGSNLGGQVSGLTSAVTAFAPPNGQFSLAMRLRGRVIQEETHCAAEAVCEQRRLTSAGVPLTVLTQVTPKARWTPLARGKTTAGGHYDIPVIVGGSRPYKVVVEQYARPGLLTGTSVSQPVFTRGVVRVLAAGYLGGNSKKSGETVTAFARVAPAYTSVARLQMWNRQTRQWALVKFVALNRGQAVFAFKAGAVGTYQYRWVFPPAAQGGRNMSGLTTPAINLRVRP</sequence>
<gene>
    <name evidence="1" type="ORF">HNR71_000569</name>
    <name evidence="2" type="ORF">HPO96_20490</name>
</gene>
<evidence type="ECO:0000313" key="1">
    <source>
        <dbReference type="EMBL" id="MBB6564932.1"/>
    </source>
</evidence>
<protein>
    <submittedName>
        <fullName evidence="2">Uncharacterized protein</fullName>
    </submittedName>
</protein>
<reference evidence="1 4" key="2">
    <citation type="submission" date="2020-08" db="EMBL/GenBank/DDBJ databases">
        <title>Sequencing the genomes of 1000 actinobacteria strains.</title>
        <authorList>
            <person name="Klenk H.-P."/>
        </authorList>
    </citation>
    <scope>NUCLEOTIDE SEQUENCE [LARGE SCALE GENOMIC DNA]</scope>
    <source>
        <strain evidence="1 4">DSM 15626</strain>
    </source>
</reference>
<dbReference type="RefSeq" id="WP_171675094.1">
    <property type="nucleotide sequence ID" value="NZ_BAAAGT010000001.1"/>
</dbReference>
<organism evidence="2 3">
    <name type="scientific">Kribbella sandramycini</name>
    <dbReference type="NCBI Taxonomy" id="60450"/>
    <lineage>
        <taxon>Bacteria</taxon>
        <taxon>Bacillati</taxon>
        <taxon>Actinomycetota</taxon>
        <taxon>Actinomycetes</taxon>
        <taxon>Propionibacteriales</taxon>
        <taxon>Kribbellaceae</taxon>
        <taxon>Kribbella</taxon>
    </lineage>
</organism>
<accession>A0A7Y4L1I6</accession>
<evidence type="ECO:0000313" key="2">
    <source>
        <dbReference type="EMBL" id="NOL42628.1"/>
    </source>
</evidence>
<dbReference type="EMBL" id="JABJRC010000004">
    <property type="protein sequence ID" value="NOL42628.1"/>
    <property type="molecule type" value="Genomic_DNA"/>
</dbReference>
<evidence type="ECO:0000313" key="4">
    <source>
        <dbReference type="Proteomes" id="UP000553957"/>
    </source>
</evidence>
<keyword evidence="3" id="KW-1185">Reference proteome</keyword>
<dbReference type="AlphaFoldDB" id="A0A7Y4L1I6"/>
<dbReference type="Proteomes" id="UP000534306">
    <property type="component" value="Unassembled WGS sequence"/>
</dbReference>
<evidence type="ECO:0000313" key="3">
    <source>
        <dbReference type="Proteomes" id="UP000534306"/>
    </source>
</evidence>
<proteinExistence type="predicted"/>